<gene>
    <name evidence="6" type="ORF">JM949_30550</name>
</gene>
<dbReference type="PANTHER" id="PTHR43775:SF37">
    <property type="entry name" value="SI:DKEY-61P9.11"/>
    <property type="match status" value="1"/>
</dbReference>
<dbReference type="InterPro" id="IPR049900">
    <property type="entry name" value="PKS_mFAS_DH"/>
</dbReference>
<dbReference type="Gene3D" id="3.10.129.110">
    <property type="entry name" value="Polyketide synthase dehydratase"/>
    <property type="match status" value="1"/>
</dbReference>
<reference evidence="6 7" key="1">
    <citation type="submission" date="2021-01" db="EMBL/GenBank/DDBJ databases">
        <title>Draft genome sequence of Micromonospora sp. strain STR1s_6.</title>
        <authorList>
            <person name="Karlyshev A."/>
            <person name="Jawad R."/>
        </authorList>
    </citation>
    <scope>NUCLEOTIDE SEQUENCE [LARGE SCALE GENOMIC DNA]</scope>
    <source>
        <strain evidence="6 7">STR1S-6</strain>
    </source>
</reference>
<name>A0ABS1YPA9_9ACTN</name>
<dbReference type="SMART" id="SM00823">
    <property type="entry name" value="PKS_PP"/>
    <property type="match status" value="1"/>
</dbReference>
<dbReference type="InterPro" id="IPR020807">
    <property type="entry name" value="PKS_DH"/>
</dbReference>
<feature type="active site" description="Proton donor; for dehydratase activity" evidence="4">
    <location>
        <position position="377"/>
    </location>
</feature>
<dbReference type="Pfam" id="PF21089">
    <property type="entry name" value="PKS_DH_N"/>
    <property type="match status" value="1"/>
</dbReference>
<dbReference type="Proteomes" id="UP000622245">
    <property type="component" value="Unassembled WGS sequence"/>
</dbReference>
<feature type="domain" description="PKS/mFAS DH" evidence="5">
    <location>
        <begin position="179"/>
        <end position="462"/>
    </location>
</feature>
<dbReference type="InterPro" id="IPR020806">
    <property type="entry name" value="PKS_PP-bd"/>
</dbReference>
<dbReference type="EMBL" id="JAEVHL010000261">
    <property type="protein sequence ID" value="MBM0279276.1"/>
    <property type="molecule type" value="Genomic_DNA"/>
</dbReference>
<dbReference type="InterPro" id="IPR050091">
    <property type="entry name" value="PKS_NRPS_Biosynth_Enz"/>
</dbReference>
<organism evidence="6 7">
    <name type="scientific">Micromonospora tarensis</name>
    <dbReference type="NCBI Taxonomy" id="2806100"/>
    <lineage>
        <taxon>Bacteria</taxon>
        <taxon>Bacillati</taxon>
        <taxon>Actinomycetota</taxon>
        <taxon>Actinomycetes</taxon>
        <taxon>Micromonosporales</taxon>
        <taxon>Micromonosporaceae</taxon>
        <taxon>Micromonospora</taxon>
    </lineage>
</organism>
<dbReference type="InterPro" id="IPR054514">
    <property type="entry name" value="RhiE-like_linker"/>
</dbReference>
<evidence type="ECO:0000256" key="1">
    <source>
        <dbReference type="ARBA" id="ARBA00004496"/>
    </source>
</evidence>
<keyword evidence="2" id="KW-0596">Phosphopantetheine</keyword>
<dbReference type="SUPFAM" id="SSF47336">
    <property type="entry name" value="ACP-like"/>
    <property type="match status" value="1"/>
</dbReference>
<dbReference type="InterPro" id="IPR049551">
    <property type="entry name" value="PKS_DH_C"/>
</dbReference>
<protein>
    <submittedName>
        <fullName evidence="6">Polyketide synthase dehydratase domain-containing protein</fullName>
    </submittedName>
</protein>
<dbReference type="Gene3D" id="3.30.70.3290">
    <property type="match status" value="1"/>
</dbReference>
<dbReference type="SMART" id="SM00826">
    <property type="entry name" value="PKS_DH"/>
    <property type="match status" value="1"/>
</dbReference>
<dbReference type="Pfam" id="PF00550">
    <property type="entry name" value="PP-binding"/>
    <property type="match status" value="1"/>
</dbReference>
<dbReference type="InterPro" id="IPR049552">
    <property type="entry name" value="PKS_DH_N"/>
</dbReference>
<dbReference type="PROSITE" id="PS52019">
    <property type="entry name" value="PKS_MFAS_DH"/>
    <property type="match status" value="1"/>
</dbReference>
<feature type="region of interest" description="C-terminal hotdog fold" evidence="4">
    <location>
        <begin position="317"/>
        <end position="462"/>
    </location>
</feature>
<evidence type="ECO:0000259" key="5">
    <source>
        <dbReference type="PROSITE" id="PS52019"/>
    </source>
</evidence>
<comment type="caution">
    <text evidence="6">The sequence shown here is derived from an EMBL/GenBank/DDBJ whole genome shotgun (WGS) entry which is preliminary data.</text>
</comment>
<dbReference type="SUPFAM" id="SSF51735">
    <property type="entry name" value="NAD(P)-binding Rossmann-fold domains"/>
    <property type="match status" value="1"/>
</dbReference>
<dbReference type="InterPro" id="IPR036291">
    <property type="entry name" value="NAD(P)-bd_dom_sf"/>
</dbReference>
<proteinExistence type="predicted"/>
<comment type="subcellular location">
    <subcellularLocation>
        <location evidence="1">Cytoplasm</location>
    </subcellularLocation>
</comment>
<dbReference type="PANTHER" id="PTHR43775">
    <property type="entry name" value="FATTY ACID SYNTHASE"/>
    <property type="match status" value="1"/>
</dbReference>
<evidence type="ECO:0000256" key="3">
    <source>
        <dbReference type="ARBA" id="ARBA00022553"/>
    </source>
</evidence>
<keyword evidence="3" id="KW-0597">Phosphoprotein</keyword>
<dbReference type="InterPro" id="IPR036736">
    <property type="entry name" value="ACP-like_sf"/>
</dbReference>
<dbReference type="Pfam" id="PF22336">
    <property type="entry name" value="RhiE-like_linker"/>
    <property type="match status" value="1"/>
</dbReference>
<feature type="active site" description="Proton acceptor; for dehydratase activity" evidence="4">
    <location>
        <position position="219"/>
    </location>
</feature>
<evidence type="ECO:0000256" key="4">
    <source>
        <dbReference type="PROSITE-ProRule" id="PRU01363"/>
    </source>
</evidence>
<evidence type="ECO:0000256" key="2">
    <source>
        <dbReference type="ARBA" id="ARBA00022450"/>
    </source>
</evidence>
<evidence type="ECO:0000313" key="7">
    <source>
        <dbReference type="Proteomes" id="UP000622245"/>
    </source>
</evidence>
<dbReference type="Pfam" id="PF14765">
    <property type="entry name" value="PS-DH"/>
    <property type="match status" value="1"/>
</dbReference>
<sequence length="663" mass="71171">MLSARTEERLRAYAGRLADHLRDAGTAQPVPVDEVRSVVADVLGLPTDELPDDEPLDELGADPVTAAEITGRLRSRYGWTGAVRPADTVRAVTDRLPGGGAPPIRLADVAYTVRTGREPMAERLAVVAGDLAALVETLAGFATGDDTGVLRSGRDTAVPGDEPGRLAHAWVAGQDVEWPAPTGRLISLPTYPFAETRCWFEEVDAPIELTGREFVLTDHVVAGRPTVPAVALLEIARRAAEVAGDAPVRRLRDVVLARPVQVDSAPVSVHTTVRATDGGFRVQWETDGAPCGRLDAETGVAPEPGRVDLDEVRARCADRRDSASYYAAFDAAGLRYGPSFRTLRELRCGPGEVLARLELPEPRRADTGYHLHPSLLDGALQAVAGAWDEPPAAGGTPVYVPFAVAEVVLAGPTPQTGYAHVIARGRTRTERRYDVRVTDEHGAVRVELRGLALRAVPAGDGPLFFAGDWVTASAPEPRTGPILLLDHDRRRVEPGIVLVRPGDRYREVVAGAEYEVDPRSVDDHSRVREALSARGDDPVAVLHLWSLAPGAHTDPLGSLLPLTQAWARPRTPLPLVHAHPAGSPEDAATAGFARTVRQEQPNLAFVTVRLDDDAAADPGLPRRLGGEGGEAEVSYLGARRAVWRWHEVTAPVGHEPRPGRCVW</sequence>
<dbReference type="InterPro" id="IPR009081">
    <property type="entry name" value="PP-bd_ACP"/>
</dbReference>
<dbReference type="Gene3D" id="1.10.1200.10">
    <property type="entry name" value="ACP-like"/>
    <property type="match status" value="1"/>
</dbReference>
<keyword evidence="7" id="KW-1185">Reference proteome</keyword>
<feature type="region of interest" description="N-terminal hotdog fold" evidence="4">
    <location>
        <begin position="179"/>
        <end position="303"/>
    </location>
</feature>
<dbReference type="Gene3D" id="3.40.50.720">
    <property type="entry name" value="NAD(P)-binding Rossmann-like Domain"/>
    <property type="match status" value="1"/>
</dbReference>
<dbReference type="InterPro" id="IPR042104">
    <property type="entry name" value="PKS_dehydratase_sf"/>
</dbReference>
<evidence type="ECO:0000313" key="6">
    <source>
        <dbReference type="EMBL" id="MBM0279276.1"/>
    </source>
</evidence>
<accession>A0ABS1YPA9</accession>